<proteinExistence type="predicted"/>
<dbReference type="SMART" id="SM00966">
    <property type="entry name" value="SpoVT_AbrB"/>
    <property type="match status" value="1"/>
</dbReference>
<dbReference type="RefSeq" id="WP_210805737.1">
    <property type="nucleotide sequence ID" value="NZ_JAGQDG010000001.1"/>
</dbReference>
<dbReference type="NCBIfam" id="TIGR02609">
    <property type="entry name" value="doc_partner"/>
    <property type="match status" value="1"/>
</dbReference>
<sequence>MTALKVTQIGNSMGVILPKEVLARLKLEKGDLLYMTDAANGVTLTPYDPELDEQVKAGREFMREFRDTFHQLAK</sequence>
<evidence type="ECO:0000259" key="1">
    <source>
        <dbReference type="SMART" id="SM00966"/>
    </source>
</evidence>
<reference evidence="2 3" key="1">
    <citation type="submission" date="2021-04" db="EMBL/GenBank/DDBJ databases">
        <title>The genome sequence of type strain Ideonella paludis KCTC 32238.</title>
        <authorList>
            <person name="Liu Y."/>
        </authorList>
    </citation>
    <scope>NUCLEOTIDE SEQUENCE [LARGE SCALE GENOMIC DNA]</scope>
    <source>
        <strain evidence="2 3">KCTC 32238</strain>
    </source>
</reference>
<dbReference type="SUPFAM" id="SSF89447">
    <property type="entry name" value="AbrB/MazE/MraZ-like"/>
    <property type="match status" value="1"/>
</dbReference>
<feature type="domain" description="SpoVT-AbrB" evidence="1">
    <location>
        <begin position="7"/>
        <end position="52"/>
    </location>
</feature>
<organism evidence="2 3">
    <name type="scientific">Ideonella paludis</name>
    <dbReference type="NCBI Taxonomy" id="1233411"/>
    <lineage>
        <taxon>Bacteria</taxon>
        <taxon>Pseudomonadati</taxon>
        <taxon>Pseudomonadota</taxon>
        <taxon>Betaproteobacteria</taxon>
        <taxon>Burkholderiales</taxon>
        <taxon>Sphaerotilaceae</taxon>
        <taxon>Ideonella</taxon>
    </lineage>
</organism>
<protein>
    <submittedName>
        <fullName evidence="2">AbrB/MazE/SpoVT family DNA-binding domain-containing protein</fullName>
    </submittedName>
</protein>
<dbReference type="Gene3D" id="2.10.260.10">
    <property type="match status" value="1"/>
</dbReference>
<dbReference type="Proteomes" id="UP000672097">
    <property type="component" value="Unassembled WGS sequence"/>
</dbReference>
<keyword evidence="3" id="KW-1185">Reference proteome</keyword>
<dbReference type="InterPro" id="IPR007159">
    <property type="entry name" value="SpoVT-AbrB_dom"/>
</dbReference>
<evidence type="ECO:0000313" key="2">
    <source>
        <dbReference type="EMBL" id="MBQ0934147.1"/>
    </source>
</evidence>
<keyword evidence="2" id="KW-0238">DNA-binding</keyword>
<comment type="caution">
    <text evidence="2">The sequence shown here is derived from an EMBL/GenBank/DDBJ whole genome shotgun (WGS) entry which is preliminary data.</text>
</comment>
<dbReference type="EMBL" id="JAGQDG010000001">
    <property type="protein sequence ID" value="MBQ0934147.1"/>
    <property type="molecule type" value="Genomic_DNA"/>
</dbReference>
<name>A0ABS5DSM8_9BURK</name>
<evidence type="ECO:0000313" key="3">
    <source>
        <dbReference type="Proteomes" id="UP000672097"/>
    </source>
</evidence>
<dbReference type="InterPro" id="IPR013432">
    <property type="entry name" value="Doc_partner"/>
</dbReference>
<dbReference type="Pfam" id="PF04014">
    <property type="entry name" value="MazE_antitoxin"/>
    <property type="match status" value="1"/>
</dbReference>
<accession>A0ABS5DSM8</accession>
<dbReference type="GO" id="GO:0003677">
    <property type="term" value="F:DNA binding"/>
    <property type="evidence" value="ECO:0007669"/>
    <property type="project" value="UniProtKB-KW"/>
</dbReference>
<gene>
    <name evidence="2" type="ORF">KAK11_02325</name>
</gene>
<dbReference type="InterPro" id="IPR037914">
    <property type="entry name" value="SpoVT-AbrB_sf"/>
</dbReference>